<reference evidence="1 2" key="1">
    <citation type="submission" date="2018-02" db="EMBL/GenBank/DDBJ databases">
        <title>Lelliotia aquatilis sp. nov., isolated from drinking water.</title>
        <authorList>
            <person name="Kaempfer P."/>
            <person name="Glaeser S."/>
            <person name="Exner M."/>
            <person name="Doijad S."/>
            <person name="Chakraborty T."/>
        </authorList>
    </citation>
    <scope>NUCLEOTIDE SEQUENCE [LARGE SCALE GENOMIC DNA]</scope>
    <source>
        <strain evidence="1 2">6331-17</strain>
    </source>
</reference>
<organism evidence="1 2">
    <name type="scientific">Lelliottia aquatilis</name>
    <dbReference type="NCBI Taxonomy" id="2080838"/>
    <lineage>
        <taxon>Bacteria</taxon>
        <taxon>Pseudomonadati</taxon>
        <taxon>Pseudomonadota</taxon>
        <taxon>Gammaproteobacteria</taxon>
        <taxon>Enterobacterales</taxon>
        <taxon>Enterobacteriaceae</taxon>
        <taxon>Lelliottia</taxon>
    </lineage>
</organism>
<accession>A0ABX4ZWF4</accession>
<protein>
    <submittedName>
        <fullName evidence="1">Glycoprotein 3</fullName>
    </submittedName>
</protein>
<dbReference type="EMBL" id="PQVW01000021">
    <property type="protein sequence ID" value="POZ19994.1"/>
    <property type="molecule type" value="Genomic_DNA"/>
</dbReference>
<dbReference type="RefSeq" id="WP_103950187.1">
    <property type="nucleotide sequence ID" value="NZ_PQVT01000020.1"/>
</dbReference>
<name>A0ABX4ZWF4_9ENTR</name>
<gene>
    <name evidence="1" type="ORF">C3712_20235</name>
</gene>
<evidence type="ECO:0000313" key="1">
    <source>
        <dbReference type="EMBL" id="POZ19994.1"/>
    </source>
</evidence>
<sequence length="244" mass="27220">MSTTTIPDYLKPAFRKLDAARAAHLENARQMDDTTTAMTRTAEQKAELEKESGSETSGWRAAFRAGGALLTDELKQQHLARVASRELAQECDRLAEVLAYDKDRLKGSCDITAREYRQAHHNVLSEYAGKELDNALRDTCGALVRAMKLKMLALGNPLANTVGIQGYVEPDKAVMQEVKTWLERAVKDCHIRLVDEPVLFKAGLSAETLAHMNYGVAVTNGQRQTYFNKLREREANLKARGLLE</sequence>
<evidence type="ECO:0000313" key="2">
    <source>
        <dbReference type="Proteomes" id="UP000237025"/>
    </source>
</evidence>
<keyword evidence="2" id="KW-1185">Reference proteome</keyword>
<proteinExistence type="predicted"/>
<dbReference type="Proteomes" id="UP000237025">
    <property type="component" value="Unassembled WGS sequence"/>
</dbReference>
<comment type="caution">
    <text evidence="1">The sequence shown here is derived from an EMBL/GenBank/DDBJ whole genome shotgun (WGS) entry which is preliminary data.</text>
</comment>